<evidence type="ECO:0000313" key="1">
    <source>
        <dbReference type="EMBL" id="OAT09447.1"/>
    </source>
</evidence>
<evidence type="ECO:0008006" key="3">
    <source>
        <dbReference type="Google" id="ProtNLM"/>
    </source>
</evidence>
<dbReference type="OrthoDB" id="4211898at2759"/>
<reference evidence="2" key="1">
    <citation type="journal article" date="2015" name="PLoS Genet.">
        <title>The dynamic genome and transcriptome of the human fungal pathogen Blastomyces and close relative Emmonsia.</title>
        <authorList>
            <person name="Munoz J.F."/>
            <person name="Gauthier G.M."/>
            <person name="Desjardins C.A."/>
            <person name="Gallo J.E."/>
            <person name="Holder J."/>
            <person name="Sullivan T.D."/>
            <person name="Marty A.J."/>
            <person name="Carmen J.C."/>
            <person name="Chen Z."/>
            <person name="Ding L."/>
            <person name="Gujja S."/>
            <person name="Magrini V."/>
            <person name="Misas E."/>
            <person name="Mitreva M."/>
            <person name="Priest M."/>
            <person name="Saif S."/>
            <person name="Whiston E.A."/>
            <person name="Young S."/>
            <person name="Zeng Q."/>
            <person name="Goldman W.E."/>
            <person name="Mardis E.R."/>
            <person name="Taylor J.W."/>
            <person name="McEwen J.G."/>
            <person name="Clay O.K."/>
            <person name="Klein B.S."/>
            <person name="Cuomo C.A."/>
        </authorList>
    </citation>
    <scope>NUCLEOTIDE SEQUENCE [LARGE SCALE GENOMIC DNA]</scope>
    <source>
        <strain evidence="2">SLH14081</strain>
    </source>
</reference>
<dbReference type="VEuPathDB" id="FungiDB:BDBG_17224"/>
<dbReference type="RefSeq" id="XP_031578828.1">
    <property type="nucleotide sequence ID" value="XM_031724996.1"/>
</dbReference>
<name>A0A179UQV3_BLAGS</name>
<dbReference type="Gene3D" id="1.10.20.10">
    <property type="entry name" value="Histone, subunit A"/>
    <property type="match status" value="1"/>
</dbReference>
<protein>
    <recommendedName>
        <fullName evidence="3">Histone H3</fullName>
    </recommendedName>
</protein>
<dbReference type="GeneID" id="42529016"/>
<dbReference type="KEGG" id="bgh:BDBG_17224"/>
<dbReference type="InterPro" id="IPR009072">
    <property type="entry name" value="Histone-fold"/>
</dbReference>
<keyword evidence="2" id="KW-1185">Reference proteome</keyword>
<dbReference type="Proteomes" id="UP000002038">
    <property type="component" value="Unassembled WGS sequence"/>
</dbReference>
<proteinExistence type="predicted"/>
<dbReference type="AlphaFoldDB" id="A0A179UQV3"/>
<accession>A0A179UQV3</accession>
<dbReference type="GO" id="GO:0046982">
    <property type="term" value="F:protein heterodimerization activity"/>
    <property type="evidence" value="ECO:0007669"/>
    <property type="project" value="InterPro"/>
</dbReference>
<organism evidence="1 2">
    <name type="scientific">Blastomyces gilchristii (strain SLH14081)</name>
    <name type="common">Blastomyces dermatitidis</name>
    <dbReference type="NCBI Taxonomy" id="559298"/>
    <lineage>
        <taxon>Eukaryota</taxon>
        <taxon>Fungi</taxon>
        <taxon>Dikarya</taxon>
        <taxon>Ascomycota</taxon>
        <taxon>Pezizomycotina</taxon>
        <taxon>Eurotiomycetes</taxon>
        <taxon>Eurotiomycetidae</taxon>
        <taxon>Onygenales</taxon>
        <taxon>Ajellomycetaceae</taxon>
        <taxon>Blastomyces</taxon>
    </lineage>
</organism>
<gene>
    <name evidence="1" type="ORF">BDBG_17224</name>
</gene>
<dbReference type="EMBL" id="GG657457">
    <property type="protein sequence ID" value="OAT09447.1"/>
    <property type="molecule type" value="Genomic_DNA"/>
</dbReference>
<sequence>MRLVCEINEKNYQFQCSVLDVIQVTAESTLAALFKYNVKTMIHHDSVILTVRDSQLMMNIVKTLRK</sequence>
<evidence type="ECO:0000313" key="2">
    <source>
        <dbReference type="Proteomes" id="UP000002038"/>
    </source>
</evidence>